<comment type="subcellular location">
    <subcellularLocation>
        <location evidence="1 6">Membrane</location>
        <topology evidence="1 6">Multi-pass membrane protein</topology>
    </subcellularLocation>
</comment>
<keyword evidence="3 6" id="KW-0812">Transmembrane</keyword>
<name>A0A0K6IA18_9HYPH</name>
<feature type="transmembrane region" description="Helical" evidence="6">
    <location>
        <begin position="134"/>
        <end position="155"/>
    </location>
</feature>
<evidence type="ECO:0000256" key="5">
    <source>
        <dbReference type="ARBA" id="ARBA00023136"/>
    </source>
</evidence>
<comment type="similarity">
    <text evidence="6">Belongs to the inorganic phosphate transporter (PiT) (TC 2.A.20) family.</text>
</comment>
<feature type="transmembrane region" description="Helical" evidence="6">
    <location>
        <begin position="58"/>
        <end position="80"/>
    </location>
</feature>
<evidence type="ECO:0000256" key="6">
    <source>
        <dbReference type="RuleBase" id="RU363058"/>
    </source>
</evidence>
<feature type="transmembrane region" description="Helical" evidence="6">
    <location>
        <begin position="260"/>
        <end position="278"/>
    </location>
</feature>
<sequence length="496" mass="51267">MKKPETQSALDKDLDRIGYIEDAAGTAARRLVAPGLSFVFIMVCALAAWQFVGGGMSGSMLIAAAALGAYMALNIGANDVANNMGPAVGARALSLGAALAIAAVCETLGALLAGREVVNTISSGIIHPQDLANPHAFMLVMLSALVAAGVWVNLATWIGAPVSTTQAIVGAVAGAGAAAAGIAAVNWTTLGGIAVSWVTSPVLGGILAAVFLAFVRNVTIYQPDKIAASRVWVPVLIGAMAGVFSTYLVMKAFPASGLRLPGAMLAGLAVAVVSWLLARPYVRRQARGMANRNQSVRRLFSLPLVCAAALMSFAHGANDVANAVSPVAAIAGVIRSGHMVSQVEIPLWVMLIGAIGISLGLVLFGPRLIRLVGQQITKLNPIRSYCVALATAVTVILASALGLPVSTTHVAVGGVFGVGFFREWETQRFGTRLSVMADGAGKGKRLRPIKNREEQKRRFLVRRAHFMTILAAWVVTVPGAGLLGAGVLVALSFLLG</sequence>
<feature type="transmembrane region" description="Helical" evidence="6">
    <location>
        <begin position="167"/>
        <end position="187"/>
    </location>
</feature>
<dbReference type="InterPro" id="IPR001204">
    <property type="entry name" value="Phos_transporter"/>
</dbReference>
<gene>
    <name evidence="7" type="ORF">Ga0061067_11655</name>
</gene>
<keyword evidence="2 6" id="KW-0813">Transport</keyword>
<dbReference type="GO" id="GO:0035435">
    <property type="term" value="P:phosphate ion transmembrane transport"/>
    <property type="evidence" value="ECO:0007669"/>
    <property type="project" value="TreeGrafter"/>
</dbReference>
<feature type="transmembrane region" description="Helical" evidence="6">
    <location>
        <begin position="92"/>
        <end position="114"/>
    </location>
</feature>
<feature type="transmembrane region" description="Helical" evidence="6">
    <location>
        <begin position="31"/>
        <end position="52"/>
    </location>
</feature>
<reference evidence="8" key="1">
    <citation type="submission" date="2015-08" db="EMBL/GenBank/DDBJ databases">
        <authorList>
            <person name="Varghese N."/>
        </authorList>
    </citation>
    <scope>NUCLEOTIDE SEQUENCE [LARGE SCALE GENOMIC DNA]</scope>
    <source>
        <strain evidence="8">DSM 23407</strain>
    </source>
</reference>
<accession>A0A0K6IA18</accession>
<feature type="transmembrane region" description="Helical" evidence="6">
    <location>
        <begin position="299"/>
        <end position="317"/>
    </location>
</feature>
<dbReference type="OrthoDB" id="9779554at2"/>
<feature type="transmembrane region" description="Helical" evidence="6">
    <location>
        <begin position="385"/>
        <end position="402"/>
    </location>
</feature>
<dbReference type="PANTHER" id="PTHR11101:SF80">
    <property type="entry name" value="PHOSPHATE TRANSPORTER"/>
    <property type="match status" value="1"/>
</dbReference>
<dbReference type="GO" id="GO:0005315">
    <property type="term" value="F:phosphate transmembrane transporter activity"/>
    <property type="evidence" value="ECO:0007669"/>
    <property type="project" value="InterPro"/>
</dbReference>
<dbReference type="EMBL" id="CYHE01000016">
    <property type="protein sequence ID" value="CUB00142.1"/>
    <property type="molecule type" value="Genomic_DNA"/>
</dbReference>
<protein>
    <recommendedName>
        <fullName evidence="6">Phosphate transporter</fullName>
    </recommendedName>
</protein>
<evidence type="ECO:0000256" key="3">
    <source>
        <dbReference type="ARBA" id="ARBA00022692"/>
    </source>
</evidence>
<dbReference type="PANTHER" id="PTHR11101">
    <property type="entry name" value="PHOSPHATE TRANSPORTER"/>
    <property type="match status" value="1"/>
</dbReference>
<evidence type="ECO:0000256" key="1">
    <source>
        <dbReference type="ARBA" id="ARBA00004141"/>
    </source>
</evidence>
<feature type="transmembrane region" description="Helical" evidence="6">
    <location>
        <begin position="193"/>
        <end position="215"/>
    </location>
</feature>
<keyword evidence="6" id="KW-0592">Phosphate transport</keyword>
<evidence type="ECO:0000313" key="8">
    <source>
        <dbReference type="Proteomes" id="UP000183900"/>
    </source>
</evidence>
<feature type="transmembrane region" description="Helical" evidence="6">
    <location>
        <begin position="466"/>
        <end position="495"/>
    </location>
</feature>
<dbReference type="RefSeq" id="WP_055456912.1">
    <property type="nucleotide sequence ID" value="NZ_CYHE01000016.1"/>
</dbReference>
<keyword evidence="4 6" id="KW-1133">Transmembrane helix</keyword>
<proteinExistence type="inferred from homology"/>
<dbReference type="GO" id="GO:0016020">
    <property type="term" value="C:membrane"/>
    <property type="evidence" value="ECO:0007669"/>
    <property type="project" value="UniProtKB-SubCell"/>
</dbReference>
<evidence type="ECO:0000256" key="2">
    <source>
        <dbReference type="ARBA" id="ARBA00022448"/>
    </source>
</evidence>
<feature type="transmembrane region" description="Helical" evidence="6">
    <location>
        <begin position="227"/>
        <end position="248"/>
    </location>
</feature>
<evidence type="ECO:0000256" key="4">
    <source>
        <dbReference type="ARBA" id="ARBA00022989"/>
    </source>
</evidence>
<evidence type="ECO:0000313" key="7">
    <source>
        <dbReference type="EMBL" id="CUB00142.1"/>
    </source>
</evidence>
<dbReference type="AlphaFoldDB" id="A0A0K6IA18"/>
<keyword evidence="5 6" id="KW-0472">Membrane</keyword>
<dbReference type="Pfam" id="PF01384">
    <property type="entry name" value="PHO4"/>
    <property type="match status" value="1"/>
</dbReference>
<organism evidence="7 8">
    <name type="scientific">Pannonibacter indicus</name>
    <dbReference type="NCBI Taxonomy" id="466044"/>
    <lineage>
        <taxon>Bacteria</taxon>
        <taxon>Pseudomonadati</taxon>
        <taxon>Pseudomonadota</taxon>
        <taxon>Alphaproteobacteria</taxon>
        <taxon>Hyphomicrobiales</taxon>
        <taxon>Stappiaceae</taxon>
        <taxon>Pannonibacter</taxon>
    </lineage>
</organism>
<dbReference type="Proteomes" id="UP000183900">
    <property type="component" value="Unassembled WGS sequence"/>
</dbReference>
<keyword evidence="8" id="KW-1185">Reference proteome</keyword>
<feature type="transmembrane region" description="Helical" evidence="6">
    <location>
        <begin position="345"/>
        <end position="364"/>
    </location>
</feature>